<gene>
    <name evidence="2" type="ordered locus">TERMP_02127</name>
</gene>
<proteinExistence type="predicted"/>
<dbReference type="Proteomes" id="UP000007478">
    <property type="component" value="Chromosome"/>
</dbReference>
<evidence type="ECO:0000313" key="2">
    <source>
        <dbReference type="EMBL" id="ADT85101.1"/>
    </source>
</evidence>
<dbReference type="GeneID" id="10042442"/>
<dbReference type="PATRIC" id="fig|391623.17.peg.2124"/>
<dbReference type="RefSeq" id="WP_013468397.1">
    <property type="nucleotide sequence ID" value="NC_014804.1"/>
</dbReference>
<reference evidence="2 3" key="1">
    <citation type="journal article" date="2011" name="J. Bacteriol.">
        <title>Complete genome sequence of the hyperthermophilic, piezophilic, heterotrophic, and carboxydotrophic archaeon Thermococcus barophilus MP.</title>
        <authorList>
            <person name="Vannier P."/>
            <person name="Marteinsson V.T."/>
            <person name="Fridjonsson O.H."/>
            <person name="Oger P."/>
            <person name="Jebbar M."/>
        </authorList>
    </citation>
    <scope>NUCLEOTIDE SEQUENCE [LARGE SCALE GENOMIC DNA]</scope>
    <source>
        <strain evidence="3">DSM 11836 / MP</strain>
    </source>
</reference>
<accession>F0LM02</accession>
<evidence type="ECO:0000313" key="3">
    <source>
        <dbReference type="Proteomes" id="UP000007478"/>
    </source>
</evidence>
<dbReference type="eggNOG" id="arCOG09757">
    <property type="taxonomic scope" value="Archaea"/>
</dbReference>
<name>F0LM02_THEBM</name>
<dbReference type="OrthoDB" id="102610at2157"/>
<organism evidence="2 3">
    <name type="scientific">Thermococcus barophilus (strain DSM 11836 / MP)</name>
    <dbReference type="NCBI Taxonomy" id="391623"/>
    <lineage>
        <taxon>Archaea</taxon>
        <taxon>Methanobacteriati</taxon>
        <taxon>Methanobacteriota</taxon>
        <taxon>Thermococci</taxon>
        <taxon>Thermococcales</taxon>
        <taxon>Thermococcaceae</taxon>
        <taxon>Thermococcus</taxon>
    </lineage>
</organism>
<evidence type="ECO:0000256" key="1">
    <source>
        <dbReference type="SAM" id="Phobius"/>
    </source>
</evidence>
<dbReference type="HOGENOM" id="CLU_100867_0_0_2"/>
<keyword evidence="1" id="KW-1133">Transmembrane helix</keyword>
<feature type="transmembrane region" description="Helical" evidence="1">
    <location>
        <begin position="6"/>
        <end position="24"/>
    </location>
</feature>
<dbReference type="EMBL" id="CP002372">
    <property type="protein sequence ID" value="ADT85101.1"/>
    <property type="molecule type" value="Genomic_DNA"/>
</dbReference>
<dbReference type="AlphaFoldDB" id="F0LM02"/>
<keyword evidence="1" id="KW-0472">Membrane</keyword>
<protein>
    <submittedName>
        <fullName evidence="2">Uncharacterized protein</fullName>
    </submittedName>
</protein>
<sequence length="242" mass="27729">MKEKYYLIALIIVLSLSIVVLINIQNPSEGFSKVYFENLTVPEYIIPNKTYTMMFVIESHELYPVNYSFEVYVNDELIKQGKVAVNPGQRNEIPFEFSISKVSYEKVVLTHEQNIYFVNGLSLIVGNILRFQNLMSNMSADELLYLINHTPVMYDGSNNLTFILDVSRNISITQTRIIKNSAKIKEVYQFNMSKVGDESYKVVTSFLKTKYIPEPVIMKVVVKSSTGKVYQLSATIEVKGEK</sequence>
<dbReference type="KEGG" id="tba:TERMP_02127"/>
<keyword evidence="3" id="KW-1185">Reference proteome</keyword>
<keyword evidence="1" id="KW-0812">Transmembrane</keyword>